<dbReference type="InterPro" id="IPR032689">
    <property type="entry name" value="TraG-D_C"/>
</dbReference>
<evidence type="ECO:0000313" key="4">
    <source>
        <dbReference type="Proteomes" id="UP000014969"/>
    </source>
</evidence>
<name>A0A829HM92_9MYCO</name>
<dbReference type="EMBL" id="ATFQ01000040">
    <property type="protein sequence ID" value="EPQ21004.1"/>
    <property type="molecule type" value="Genomic_DNA"/>
</dbReference>
<evidence type="ECO:0000313" key="3">
    <source>
        <dbReference type="EMBL" id="EPQ21004.1"/>
    </source>
</evidence>
<reference evidence="3 4" key="1">
    <citation type="journal article" date="2013" name="Genome Announc.">
        <title>Genome Sequence of an Epidemic Isolate of Mycobacterium abscessus subsp. bolletii from Rio de Janeiro, Brazil.</title>
        <authorList>
            <person name="Davidson R.M."/>
            <person name="Reynolds P.R."/>
            <person name="Farias-Hesson E."/>
            <person name="Duarte R.S."/>
            <person name="Jackson M."/>
            <person name="Strong M."/>
        </authorList>
    </citation>
    <scope>NUCLEOTIDE SEQUENCE [LARGE SCALE GENOMIC DNA]</scope>
    <source>
        <strain evidence="3 4">CRM-0020</strain>
    </source>
</reference>
<keyword evidence="1" id="KW-0175">Coiled coil</keyword>
<organism evidence="3 4">
    <name type="scientific">Mycobacteroides abscessus subsp. bolletii CRM-0020</name>
    <dbReference type="NCBI Taxonomy" id="1306401"/>
    <lineage>
        <taxon>Bacteria</taxon>
        <taxon>Bacillati</taxon>
        <taxon>Actinomycetota</taxon>
        <taxon>Actinomycetes</taxon>
        <taxon>Mycobacteriales</taxon>
        <taxon>Mycobacteriaceae</taxon>
        <taxon>Mycobacteroides</taxon>
        <taxon>Mycobacteroides abscessus</taxon>
    </lineage>
</organism>
<evidence type="ECO:0000256" key="1">
    <source>
        <dbReference type="SAM" id="Coils"/>
    </source>
</evidence>
<protein>
    <recommendedName>
        <fullName evidence="2">TraD/TraG TraM recognition site domain-containing protein</fullName>
    </recommendedName>
</protein>
<evidence type="ECO:0000259" key="2">
    <source>
        <dbReference type="Pfam" id="PF12696"/>
    </source>
</evidence>
<dbReference type="Pfam" id="PF12696">
    <property type="entry name" value="TraG-D_C"/>
    <property type="match status" value="1"/>
</dbReference>
<dbReference type="InterPro" id="IPR027417">
    <property type="entry name" value="P-loop_NTPase"/>
</dbReference>
<comment type="caution">
    <text evidence="3">The sequence shown here is derived from an EMBL/GenBank/DDBJ whole genome shotgun (WGS) entry which is preliminary data.</text>
</comment>
<dbReference type="CDD" id="cd01127">
    <property type="entry name" value="TrwB_TraG_TraD_VirD4"/>
    <property type="match status" value="1"/>
</dbReference>
<dbReference type="SUPFAM" id="SSF52540">
    <property type="entry name" value="P-loop containing nucleoside triphosphate hydrolases"/>
    <property type="match status" value="1"/>
</dbReference>
<proteinExistence type="predicted"/>
<dbReference type="AlphaFoldDB" id="A0A829HM92"/>
<accession>A0A829HM92</accession>
<feature type="domain" description="TraD/TraG TraM recognition site" evidence="2">
    <location>
        <begin position="412"/>
        <end position="504"/>
    </location>
</feature>
<sequence>MSSPFGPLPEPDFYETPMPTPYVGIYHDQETGERYAPESKANLLLLAKTGGGKTRCVLAPGLILHPGPAIGISSKDDFMKHVLKRRVGRNYVIDLRQIEAPDYGDHVIRCRIDPTIFIKRHDDAINLATWLHRVATLSMGGRVTQQADPYWTAQIVPCLAAILFAASPRGNGLGIDWALRTVENPFQSSSEAAVLPDLDETATAVDEAADQVAFDAEFVEYVKAMCDEVEQDEKAKDSAKKKAHLDLDRAQRAFDKSNKILEKAQAVHEAAQEEIRIAEARPTAATEPSWWDVRQYFMKDYPWSILPVRLERVAELSDRQRDSVALGMSAALFPWVYESVRTGAVGYEGDPLPVFDPAWMNVRAEDGNQYPTLFILAEPEGGGVGAALPLIDQFVAMWRAKTSTETRTHNLAITADEFTNTLPLVTADIIYSEGRGNGINFTLAAQSLKQIANRYDELFAETLRRVAPAILLMHGSPEREILEDAAFYSGHTVRTSQNIDQQRGNRVATQETVERWTPSQLAPRRNPQGPKAVKLGKLFFLGEPGVEVELPDINDFLGHLDRRDIVGIERF</sequence>
<dbReference type="Proteomes" id="UP000014969">
    <property type="component" value="Unassembled WGS sequence"/>
</dbReference>
<dbReference type="RefSeq" id="WP_020724495.1">
    <property type="nucleotide sequence ID" value="NZ_ATFQ01000040.1"/>
</dbReference>
<feature type="coiled-coil region" evidence="1">
    <location>
        <begin position="247"/>
        <end position="281"/>
    </location>
</feature>
<gene>
    <name evidence="3" type="ORF">J108_23630</name>
</gene>
<dbReference type="Gene3D" id="3.40.50.300">
    <property type="entry name" value="P-loop containing nucleotide triphosphate hydrolases"/>
    <property type="match status" value="1"/>
</dbReference>